<accession>A0A177D5D9</accession>
<dbReference type="EMBL" id="KV441497">
    <property type="protein sequence ID" value="OAG14874.1"/>
    <property type="molecule type" value="Genomic_DNA"/>
</dbReference>
<dbReference type="RefSeq" id="XP_018380295.1">
    <property type="nucleotide sequence ID" value="XM_018531933.1"/>
</dbReference>
<dbReference type="GeneID" id="29117527"/>
<keyword evidence="2" id="KW-1185">Reference proteome</keyword>
<organism evidence="1 2">
    <name type="scientific">Alternaria alternata</name>
    <name type="common">Alternaria rot fungus</name>
    <name type="synonym">Torula alternata</name>
    <dbReference type="NCBI Taxonomy" id="5599"/>
    <lineage>
        <taxon>Eukaryota</taxon>
        <taxon>Fungi</taxon>
        <taxon>Dikarya</taxon>
        <taxon>Ascomycota</taxon>
        <taxon>Pezizomycotina</taxon>
        <taxon>Dothideomycetes</taxon>
        <taxon>Pleosporomycetidae</taxon>
        <taxon>Pleosporales</taxon>
        <taxon>Pleosporineae</taxon>
        <taxon>Pleosporaceae</taxon>
        <taxon>Alternaria</taxon>
        <taxon>Alternaria sect. Alternaria</taxon>
        <taxon>Alternaria alternata complex</taxon>
    </lineage>
</organism>
<evidence type="ECO:0000313" key="1">
    <source>
        <dbReference type="EMBL" id="OAG14874.1"/>
    </source>
</evidence>
<proteinExistence type="predicted"/>
<dbReference type="Proteomes" id="UP000077248">
    <property type="component" value="Unassembled WGS sequence"/>
</dbReference>
<sequence>MQLGDILRNTVLVTIAGKQLGSGVHCRIPGRRGGVRNPNVESHLQWSLVLPERFGGTLECSERLLYASHGACNPCNPCNLGHDLPDSVRLSFETSMCTIEPLRSGCRFQFGDNSVPARIATSPKTDRIRKRTADTTRPFQTTRGFSVTRDPRDLSCMVLESTMSVHVA</sequence>
<name>A0A177D5D9_ALTAL</name>
<dbReference type="AlphaFoldDB" id="A0A177D5D9"/>
<dbReference type="VEuPathDB" id="FungiDB:CC77DRAFT_501047"/>
<protein>
    <submittedName>
        <fullName evidence="1">Uncharacterized protein</fullName>
    </submittedName>
</protein>
<evidence type="ECO:0000313" key="2">
    <source>
        <dbReference type="Proteomes" id="UP000077248"/>
    </source>
</evidence>
<gene>
    <name evidence="1" type="ORF">CC77DRAFT_501047</name>
</gene>
<dbReference type="KEGG" id="aalt:CC77DRAFT_501047"/>
<reference evidence="1 2" key="1">
    <citation type="submission" date="2016-05" db="EMBL/GenBank/DDBJ databases">
        <title>Comparative analysis of secretome profiles of manganese(II)-oxidizing ascomycete fungi.</title>
        <authorList>
            <consortium name="DOE Joint Genome Institute"/>
            <person name="Zeiner C.A."/>
            <person name="Purvine S.O."/>
            <person name="Zink E.M."/>
            <person name="Wu S."/>
            <person name="Pasa-Tolic L."/>
            <person name="Chaput D.L."/>
            <person name="Haridas S."/>
            <person name="Grigoriev I.V."/>
            <person name="Santelli C.M."/>
            <person name="Hansel C.M."/>
        </authorList>
    </citation>
    <scope>NUCLEOTIDE SEQUENCE [LARGE SCALE GENOMIC DNA]</scope>
    <source>
        <strain evidence="1 2">SRC1lrK2f</strain>
    </source>
</reference>